<evidence type="ECO:0000313" key="4">
    <source>
        <dbReference type="EMBL" id="KAF4714231.1"/>
    </source>
</evidence>
<dbReference type="AlphaFoldDB" id="A0A7J6R1I3"/>
<feature type="region of interest" description="Disordered" evidence="2">
    <location>
        <begin position="1"/>
        <end position="83"/>
    </location>
</feature>
<feature type="region of interest" description="Disordered" evidence="2">
    <location>
        <begin position="610"/>
        <end position="727"/>
    </location>
</feature>
<name>A0A7J6R1I3_PEROL</name>
<evidence type="ECO:0000256" key="1">
    <source>
        <dbReference type="ARBA" id="ARBA00023054"/>
    </source>
</evidence>
<evidence type="ECO:0000259" key="3">
    <source>
        <dbReference type="Pfam" id="PF21773"/>
    </source>
</evidence>
<evidence type="ECO:0000256" key="2">
    <source>
        <dbReference type="SAM" id="MobiDB-lite"/>
    </source>
</evidence>
<feature type="domain" description="ODAD1 central coiled coil region" evidence="3">
    <location>
        <begin position="309"/>
        <end position="381"/>
    </location>
</feature>
<accession>A0A7J6R1I3</accession>
<organism evidence="4 5">
    <name type="scientific">Perkinsus olseni</name>
    <name type="common">Perkinsus atlanticus</name>
    <dbReference type="NCBI Taxonomy" id="32597"/>
    <lineage>
        <taxon>Eukaryota</taxon>
        <taxon>Sar</taxon>
        <taxon>Alveolata</taxon>
        <taxon>Perkinsozoa</taxon>
        <taxon>Perkinsea</taxon>
        <taxon>Perkinsida</taxon>
        <taxon>Perkinsidae</taxon>
        <taxon>Perkinsus</taxon>
    </lineage>
</organism>
<feature type="compositionally biased region" description="Basic residues" evidence="2">
    <location>
        <begin position="666"/>
        <end position="678"/>
    </location>
</feature>
<feature type="compositionally biased region" description="Basic and acidic residues" evidence="2">
    <location>
        <begin position="610"/>
        <end position="619"/>
    </location>
</feature>
<sequence>MRVGFARDTNTLDDASRSSKVAVMSGRSIRGNISPYGERLSENGRRERTRRSRPQPRLKLPALPESMRSPRGNDDKNSTTPVSASLGVVQRQLAVTTYNLELARRRVSTLVADIKKAETERRTAFSTAGQSRRNSAHVNGMSKLKDSLDRGLHKLSTLTTENDRVKERITKTRMERNDMARSLKAMKGELARTRKRLGDATIDVNTQNRVSQRARQLTQALKTEVETEREESYRLVGEIKGSLEHESRVQQKAHTGSIYGTSNMSSSILSSGGILADGEADFSETTLQCRILKLALFNAIQRRHIQQHLAKQEVIEGAFRVIKQTTGISDVEEITRIFVEVEKDNYSLLKYMNEVQQQILHLIQDNKALKRSLGRQHRRRRTDIPSDTKASRRALVVLASEISRSRQAVNDGNIKGHILSDLITYRIQPKAIQVLEQLRNLTRLIVLTSLNDDGRAPARTIFDVLEEINELLLHLSEYLPSNCPLRKPLHVGTEGGEVMANDGPEWWRPASSAGLTPVEGPRRVPLLRRMSTAQVISSSSSRLLPPPRAKGVGVPAELPSAARVNADSDGEDPFVAQDHPLTQEQLRRHVVETATARKNGIAKGWSFDVPHAKSREKGATTRPAAAAVTPRRRRSLAPVKRSSTHGGTVHTEGAPPDRQVLPERPKGRHGRRRHYRRFKTVEPEALEVGASAPTSEEIVGDEPDPPIASEEQEQLADVSHEEHRSPKERAVAALLAAYRAGEL</sequence>
<dbReference type="PANTHER" id="PTHR21694:SF18">
    <property type="entry name" value="COILED-COIL DOMAIN-CONTAINING PROTEIN 63"/>
    <property type="match status" value="1"/>
</dbReference>
<dbReference type="InterPro" id="IPR051876">
    <property type="entry name" value="ODA-DC/CCD"/>
</dbReference>
<reference evidence="4 5" key="1">
    <citation type="submission" date="2020-04" db="EMBL/GenBank/DDBJ databases">
        <title>Perkinsus olseni comparative genomics.</title>
        <authorList>
            <person name="Bogema D.R."/>
        </authorList>
    </citation>
    <scope>NUCLEOTIDE SEQUENCE [LARGE SCALE GENOMIC DNA]</scope>
    <source>
        <strain evidence="4">ATCC PRA-205</strain>
    </source>
</reference>
<dbReference type="InterPro" id="IPR049258">
    <property type="entry name" value="ODAD1_CC"/>
</dbReference>
<feature type="compositionally biased region" description="Basic and acidic residues" evidence="2">
    <location>
        <begin position="718"/>
        <end position="727"/>
    </location>
</feature>
<protein>
    <submittedName>
        <fullName evidence="4">Coiledcoil domain containing</fullName>
    </submittedName>
</protein>
<dbReference type="Pfam" id="PF21773">
    <property type="entry name" value="ODAD1_CC"/>
    <property type="match status" value="1"/>
</dbReference>
<keyword evidence="1" id="KW-0175">Coiled coil</keyword>
<feature type="compositionally biased region" description="Acidic residues" evidence="2">
    <location>
        <begin position="698"/>
        <end position="714"/>
    </location>
</feature>
<dbReference type="EMBL" id="JABANM010025664">
    <property type="protein sequence ID" value="KAF4714231.1"/>
    <property type="molecule type" value="Genomic_DNA"/>
</dbReference>
<dbReference type="PANTHER" id="PTHR21694">
    <property type="entry name" value="COILED-COIL DOMAIN-CONTAINING PROTEIN 63"/>
    <property type="match status" value="1"/>
</dbReference>
<feature type="compositionally biased region" description="Low complexity" evidence="2">
    <location>
        <begin position="620"/>
        <end position="629"/>
    </location>
</feature>
<proteinExistence type="predicted"/>
<dbReference type="Proteomes" id="UP000574390">
    <property type="component" value="Unassembled WGS sequence"/>
</dbReference>
<evidence type="ECO:0000313" key="5">
    <source>
        <dbReference type="Proteomes" id="UP000574390"/>
    </source>
</evidence>
<gene>
    <name evidence="4" type="primary">CCDC63_4</name>
    <name evidence="4" type="ORF">FOZ62_026670</name>
</gene>
<comment type="caution">
    <text evidence="4">The sequence shown here is derived from an EMBL/GenBank/DDBJ whole genome shotgun (WGS) entry which is preliminary data.</text>
</comment>
<feature type="compositionally biased region" description="Basic residues" evidence="2">
    <location>
        <begin position="47"/>
        <end position="56"/>
    </location>
</feature>
<feature type="non-terminal residue" evidence="4">
    <location>
        <position position="1"/>
    </location>
</feature>